<dbReference type="EMBL" id="JAOWLP010000009">
    <property type="protein sequence ID" value="MDG4982030.1"/>
    <property type="molecule type" value="Genomic_DNA"/>
</dbReference>
<dbReference type="Proteomes" id="UP001152656">
    <property type="component" value="Unassembled WGS sequence"/>
</dbReference>
<comment type="caution">
    <text evidence="1">The sequence shown here is derived from an EMBL/GenBank/DDBJ whole genome shotgun (WGS) entry which is preliminary data.</text>
</comment>
<dbReference type="RefSeq" id="WP_211751907.1">
    <property type="nucleotide sequence ID" value="NZ_CP104388.1"/>
</dbReference>
<proteinExistence type="predicted"/>
<organism evidence="1 2">
    <name type="scientific">Lactococcus lactis</name>
    <dbReference type="NCBI Taxonomy" id="1358"/>
    <lineage>
        <taxon>Bacteria</taxon>
        <taxon>Bacillati</taxon>
        <taxon>Bacillota</taxon>
        <taxon>Bacilli</taxon>
        <taxon>Lactobacillales</taxon>
        <taxon>Streptococcaceae</taxon>
        <taxon>Lactococcus</taxon>
    </lineage>
</organism>
<protein>
    <submittedName>
        <fullName evidence="1">Uncharacterized protein</fullName>
    </submittedName>
</protein>
<reference evidence="1" key="1">
    <citation type="submission" date="2022-10" db="EMBL/GenBank/DDBJ databases">
        <authorList>
            <person name="Turner M.S."/>
            <person name="Huang W."/>
        </authorList>
    </citation>
    <scope>NUCLEOTIDE SEQUENCE</scope>
    <source>
        <strain evidence="1">581</strain>
    </source>
</reference>
<name>A0A9X4NDH7_9LACT</name>
<accession>A0A9X4NDH7</accession>
<sequence length="164" mass="19156">MELSNKQLLFEKRIEVYNVVDEIEIICSITLNSKNKLTTENIGVLLRDLTGNEYFEEIYNITSIEVGAESLEDIHLLEKYLRVIKKLLLLSDMLTMIFGETDYIVAVSRYINAYHILLSGIYEYYRTTTSLKEVQNRLHNLENSYNKMNDSDSLGKLRKSIQLF</sequence>
<evidence type="ECO:0000313" key="1">
    <source>
        <dbReference type="EMBL" id="MDG4982030.1"/>
    </source>
</evidence>
<evidence type="ECO:0000313" key="2">
    <source>
        <dbReference type="Proteomes" id="UP001152656"/>
    </source>
</evidence>
<gene>
    <name evidence="1" type="ORF">OGZ39_10260</name>
</gene>
<dbReference type="AlphaFoldDB" id="A0A9X4NDH7"/>
<reference evidence="1" key="2">
    <citation type="journal article" date="2023" name="Food Microbiol.">
        <title>Evaluation of the fermentation potential of lactic acid bacteria isolated from herbs, fruits and vegetables as starter cultures in nut-based milk alternatives.</title>
        <authorList>
            <person name="Huang W."/>
            <person name="Dong A."/>
            <person name="Pham H.T."/>
            <person name="Zhou C."/>
            <person name="Huo Z."/>
            <person name="Watjen A.P."/>
            <person name="Prakash S."/>
            <person name="Bang-Berthelsen C.H."/>
            <person name="Turner M.S."/>
        </authorList>
    </citation>
    <scope>NUCLEOTIDE SEQUENCE</scope>
    <source>
        <strain evidence="1">581</strain>
    </source>
</reference>